<evidence type="ECO:0000313" key="10">
    <source>
        <dbReference type="RefSeq" id="XP_011310176.1"/>
    </source>
</evidence>
<dbReference type="Gene3D" id="1.10.2010.10">
    <property type="entry name" value="Crustacean CHH/MIH/GIH neurohormone"/>
    <property type="match status" value="1"/>
</dbReference>
<evidence type="ECO:0000256" key="5">
    <source>
        <dbReference type="ARBA" id="ARBA00022702"/>
    </source>
</evidence>
<reference evidence="10" key="1">
    <citation type="submission" date="2025-08" db="UniProtKB">
        <authorList>
            <consortium name="RefSeq"/>
        </authorList>
    </citation>
    <scope>IDENTIFICATION</scope>
    <source>
        <strain evidence="10">USDA-PBARC FA_bdor</strain>
        <tissue evidence="10">Whole organism</tissue>
    </source>
</reference>
<keyword evidence="5" id="KW-0372">Hormone</keyword>
<evidence type="ECO:0000256" key="7">
    <source>
        <dbReference type="PIRSR" id="PIRSR631098-51"/>
    </source>
</evidence>
<feature type="disulfide bond" evidence="7">
    <location>
        <begin position="125"/>
        <end position="161"/>
    </location>
</feature>
<dbReference type="GO" id="GO:0005576">
    <property type="term" value="C:extracellular region"/>
    <property type="evidence" value="ECO:0007669"/>
    <property type="project" value="UniProtKB-SubCell"/>
</dbReference>
<dbReference type="Pfam" id="PF01147">
    <property type="entry name" value="Crust_neurohorm"/>
    <property type="match status" value="1"/>
</dbReference>
<dbReference type="InterPro" id="IPR018251">
    <property type="entry name" value="Crust_neurhormone_CS"/>
</dbReference>
<dbReference type="OrthoDB" id="17845at2759"/>
<evidence type="ECO:0000256" key="3">
    <source>
        <dbReference type="ARBA" id="ARBA00022525"/>
    </source>
</evidence>
<feature type="disulfide bond" evidence="7">
    <location>
        <begin position="141"/>
        <end position="157"/>
    </location>
</feature>
<dbReference type="InterPro" id="IPR035957">
    <property type="entry name" value="Crust_neurohorm_sf"/>
</dbReference>
<comment type="subcellular location">
    <subcellularLocation>
        <location evidence="1">Secreted</location>
    </subcellularLocation>
</comment>
<feature type="chain" id="PRO_5040293793" evidence="8">
    <location>
        <begin position="21"/>
        <end position="197"/>
    </location>
</feature>
<keyword evidence="3" id="KW-0964">Secreted</keyword>
<comment type="similarity">
    <text evidence="2">Belongs to the arthropod CHH/MIH/GIH/VIH hormone family.</text>
</comment>
<dbReference type="AlphaFoldDB" id="A0A9R1TJN7"/>
<dbReference type="InterPro" id="IPR001166">
    <property type="entry name" value="Hyperglycemic"/>
</dbReference>
<gene>
    <name evidence="10" type="primary">ITP</name>
</gene>
<sequence>MCWDTFWLFVLNVRMIVIVGHKMMQRESRQSSIAVSTLCRQSLNDGTTSLRSRGSGASGPVVPSATPKWLNHSSSSSSSTCPPVLLSVLAWSVTLLLISSCLGIADAGVLMGHPLGKRSFMELQCKGIYDKSIFARLDRICEDCYNLFREPQLHTLCRKDCFTSDYFKSCLEVLLLQDDMKQIQIWIKQLHGADPGV</sequence>
<organism evidence="9 10">
    <name type="scientific">Fopius arisanus</name>
    <dbReference type="NCBI Taxonomy" id="64838"/>
    <lineage>
        <taxon>Eukaryota</taxon>
        <taxon>Metazoa</taxon>
        <taxon>Ecdysozoa</taxon>
        <taxon>Arthropoda</taxon>
        <taxon>Hexapoda</taxon>
        <taxon>Insecta</taxon>
        <taxon>Pterygota</taxon>
        <taxon>Neoptera</taxon>
        <taxon>Endopterygota</taxon>
        <taxon>Hymenoptera</taxon>
        <taxon>Apocrita</taxon>
        <taxon>Ichneumonoidea</taxon>
        <taxon>Braconidae</taxon>
        <taxon>Opiinae</taxon>
        <taxon>Fopius</taxon>
    </lineage>
</organism>
<dbReference type="FunFam" id="1.10.2010.10:FF:000001">
    <property type="entry name" value="Ion transport peptide isoform C"/>
    <property type="match status" value="1"/>
</dbReference>
<dbReference type="PANTHER" id="PTHR35981">
    <property type="entry name" value="ION TRANSPORT PEPTIDE, ISOFORM C"/>
    <property type="match status" value="1"/>
</dbReference>
<protein>
    <submittedName>
        <fullName evidence="10">Ion transport peptide-like isoform X1</fullName>
    </submittedName>
</protein>
<name>A0A9R1TJN7_9HYME</name>
<dbReference type="GO" id="GO:0007623">
    <property type="term" value="P:circadian rhythm"/>
    <property type="evidence" value="ECO:0007669"/>
    <property type="project" value="TreeGrafter"/>
</dbReference>
<dbReference type="RefSeq" id="XP_011310176.1">
    <property type="nucleotide sequence ID" value="XM_011311874.1"/>
</dbReference>
<evidence type="ECO:0000256" key="1">
    <source>
        <dbReference type="ARBA" id="ARBA00004613"/>
    </source>
</evidence>
<dbReference type="KEGG" id="fas:105270747"/>
<evidence type="ECO:0000256" key="8">
    <source>
        <dbReference type="SAM" id="SignalP"/>
    </source>
</evidence>
<evidence type="ECO:0000256" key="6">
    <source>
        <dbReference type="ARBA" id="ARBA00023157"/>
    </source>
</evidence>
<keyword evidence="9" id="KW-1185">Reference proteome</keyword>
<proteinExistence type="inferred from homology"/>
<dbReference type="PROSITE" id="PS01250">
    <property type="entry name" value="CHH_MIH_GIH"/>
    <property type="match status" value="1"/>
</dbReference>
<dbReference type="GO" id="GO:0005184">
    <property type="term" value="F:neuropeptide hormone activity"/>
    <property type="evidence" value="ECO:0007669"/>
    <property type="project" value="InterPro"/>
</dbReference>
<dbReference type="PANTHER" id="PTHR35981:SF2">
    <property type="entry name" value="ION TRANSPORT PEPTIDE, ISOFORM C"/>
    <property type="match status" value="1"/>
</dbReference>
<dbReference type="InterPro" id="IPR031098">
    <property type="entry name" value="Crust_neurohorm"/>
</dbReference>
<feature type="signal peptide" evidence="8">
    <location>
        <begin position="1"/>
        <end position="20"/>
    </location>
</feature>
<dbReference type="SUPFAM" id="SSF81778">
    <property type="entry name" value="Crustacean CHH/MIH/GIH neurohormone"/>
    <property type="match status" value="1"/>
</dbReference>
<dbReference type="Proteomes" id="UP000694866">
    <property type="component" value="Unplaced"/>
</dbReference>
<feature type="disulfide bond" evidence="7">
    <location>
        <begin position="144"/>
        <end position="170"/>
    </location>
</feature>
<dbReference type="CTD" id="37921"/>
<evidence type="ECO:0000256" key="2">
    <source>
        <dbReference type="ARBA" id="ARBA00005447"/>
    </source>
</evidence>
<evidence type="ECO:0000256" key="4">
    <source>
        <dbReference type="ARBA" id="ARBA00022685"/>
    </source>
</evidence>
<dbReference type="PRINTS" id="PR00550">
    <property type="entry name" value="HYPRGLYCEMIC"/>
</dbReference>
<keyword evidence="6 7" id="KW-1015">Disulfide bond</keyword>
<keyword evidence="8" id="KW-0732">Signal</keyword>
<dbReference type="GeneID" id="105270747"/>
<evidence type="ECO:0000313" key="9">
    <source>
        <dbReference type="Proteomes" id="UP000694866"/>
    </source>
</evidence>
<keyword evidence="4" id="KW-0165">Cleavage on pair of basic residues</keyword>
<accession>A0A9R1TJN7</accession>